<dbReference type="Proteomes" id="UP000094801">
    <property type="component" value="Unassembled WGS sequence"/>
</dbReference>
<organism evidence="2 3">
    <name type="scientific">[Candida] arabinofermentans NRRL YB-2248</name>
    <dbReference type="NCBI Taxonomy" id="983967"/>
    <lineage>
        <taxon>Eukaryota</taxon>
        <taxon>Fungi</taxon>
        <taxon>Dikarya</taxon>
        <taxon>Ascomycota</taxon>
        <taxon>Saccharomycotina</taxon>
        <taxon>Pichiomycetes</taxon>
        <taxon>Pichiales</taxon>
        <taxon>Pichiaceae</taxon>
        <taxon>Ogataea</taxon>
        <taxon>Ogataea/Candida clade</taxon>
    </lineage>
</organism>
<sequence length="606" mass="68471">MSGSSSKPRHRSKSSISSKRPVQRSGNSSRSSSRGPSATPSQEKFDLFVNPVFENLPIGNPPVLAFDKAELSCSTNPNARVMADIEKTFQEHEKNLKKGRGPAKNYDKEQLKSMIINTFIVQMNKNKAEAGRLHHVNPSTAESWINQHIKDSSSMNVKAASGRKPKSLLDGHEMSFLQLTSSFIPRSKKKPPTLHHLKNAYMKQYGKPIGAPGLENNLLAGNMLAGNIAYERGSQTDGNEVDKVESERLRQMWRDSLYEQGIEYQKNCIFIAKLSFDKQFMLIEPGKAQQSLSDSDDNEVQQGRYKEELQKAIFFDEFLWYIMSKHSEVTKEKTLLVLLPRSFHRTLESESAVDPIKKFIQAMNQTNKADFVPIYVPQNASRLSPVLAVGRQIAKRMPRFKNSNNMNRLNNAFDSLKRDHPRATSKAIERIWGAVPEEDLDYVDEVEENLEHVVEYDNPYSDEEEDDDVGDRSVSVVNGQSDVDFHTIEGHSGTDRLMSVENLDAIDGHEVFQHNNLVERRDNEIYEASGPNQGRTDNIPQYNAVVLQDNFFGGYDGGQHLSDDQNDGYDLMDGVIQADIEIMTNTDPEFLSNVESTQGSKCHFEE</sequence>
<dbReference type="AlphaFoldDB" id="A0A1E4STP2"/>
<gene>
    <name evidence="2" type="ORF">CANARDRAFT_19956</name>
</gene>
<reference evidence="3" key="1">
    <citation type="submission" date="2016-04" db="EMBL/GenBank/DDBJ databases">
        <title>Comparative genomics of biotechnologically important yeasts.</title>
        <authorList>
            <consortium name="DOE Joint Genome Institute"/>
            <person name="Riley R."/>
            <person name="Haridas S."/>
            <person name="Wolfe K.H."/>
            <person name="Lopes M.R."/>
            <person name="Hittinger C.T."/>
            <person name="Goker M."/>
            <person name="Salamov A."/>
            <person name="Wisecaver J."/>
            <person name="Long T.M."/>
            <person name="Aerts A.L."/>
            <person name="Barry K."/>
            <person name="Choi C."/>
            <person name="Clum A."/>
            <person name="Coughlan A.Y."/>
            <person name="Deshpande S."/>
            <person name="Douglass A.P."/>
            <person name="Hanson S.J."/>
            <person name="Klenk H.-P."/>
            <person name="Labutti K."/>
            <person name="Lapidus A."/>
            <person name="Lindquist E."/>
            <person name="Lipzen A."/>
            <person name="Meier-Kolthoff J.P."/>
            <person name="Ohm R.A."/>
            <person name="Otillar R.P."/>
            <person name="Pangilinan J."/>
            <person name="Peng Y."/>
            <person name="Rokas A."/>
            <person name="Rosa C.A."/>
            <person name="Scheuner C."/>
            <person name="Sibirny A.A."/>
            <person name="Slot J.C."/>
            <person name="Stielow J.B."/>
            <person name="Sun H."/>
            <person name="Kurtzman C.P."/>
            <person name="Blackwell M."/>
            <person name="Grigoriev I.V."/>
            <person name="Jeffries T.W."/>
        </authorList>
    </citation>
    <scope>NUCLEOTIDE SEQUENCE [LARGE SCALE GENOMIC DNA]</scope>
    <source>
        <strain evidence="3">NRRL YB-2248</strain>
    </source>
</reference>
<dbReference type="EMBL" id="KV453871">
    <property type="protein sequence ID" value="ODV82885.1"/>
    <property type="molecule type" value="Genomic_DNA"/>
</dbReference>
<evidence type="ECO:0000313" key="3">
    <source>
        <dbReference type="Proteomes" id="UP000094801"/>
    </source>
</evidence>
<feature type="region of interest" description="Disordered" evidence="1">
    <location>
        <begin position="1"/>
        <end position="42"/>
    </location>
</feature>
<protein>
    <submittedName>
        <fullName evidence="2">Uncharacterized protein</fullName>
    </submittedName>
</protein>
<proteinExistence type="predicted"/>
<name>A0A1E4STP2_9ASCO</name>
<accession>A0A1E4STP2</accession>
<evidence type="ECO:0000313" key="2">
    <source>
        <dbReference type="EMBL" id="ODV82885.1"/>
    </source>
</evidence>
<evidence type="ECO:0000256" key="1">
    <source>
        <dbReference type="SAM" id="MobiDB-lite"/>
    </source>
</evidence>
<keyword evidence="3" id="KW-1185">Reference proteome</keyword>
<feature type="compositionally biased region" description="Low complexity" evidence="1">
    <location>
        <begin position="14"/>
        <end position="37"/>
    </location>
</feature>